<dbReference type="GO" id="GO:0008168">
    <property type="term" value="F:methyltransferase activity"/>
    <property type="evidence" value="ECO:0007669"/>
    <property type="project" value="UniProtKB-KW"/>
</dbReference>
<proteinExistence type="predicted"/>
<keyword evidence="1" id="KW-0808">Transferase</keyword>
<dbReference type="PANTHER" id="PTHR43861">
    <property type="entry name" value="TRANS-ACONITATE 2-METHYLTRANSFERASE-RELATED"/>
    <property type="match status" value="1"/>
</dbReference>
<accession>A0A0D5NI53</accession>
<keyword evidence="1" id="KW-0489">Methyltransferase</keyword>
<dbReference type="SUPFAM" id="SSF53335">
    <property type="entry name" value="S-adenosyl-L-methionine-dependent methyltransferases"/>
    <property type="match status" value="1"/>
</dbReference>
<protein>
    <submittedName>
        <fullName evidence="1">Methyltransferase type 12</fullName>
    </submittedName>
</protein>
<dbReference type="Proteomes" id="UP000032633">
    <property type="component" value="Chromosome"/>
</dbReference>
<organism evidence="1 2">
    <name type="scientific">Paenibacillus beijingensis</name>
    <dbReference type="NCBI Taxonomy" id="1126833"/>
    <lineage>
        <taxon>Bacteria</taxon>
        <taxon>Bacillati</taxon>
        <taxon>Bacillota</taxon>
        <taxon>Bacilli</taxon>
        <taxon>Bacillales</taxon>
        <taxon>Paenibacillaceae</taxon>
        <taxon>Paenibacillus</taxon>
    </lineage>
</organism>
<dbReference type="PATRIC" id="fig|1126833.4.peg.1869"/>
<dbReference type="CDD" id="cd02440">
    <property type="entry name" value="AdoMet_MTases"/>
    <property type="match status" value="1"/>
</dbReference>
<gene>
    <name evidence="1" type="ORF">VN24_08470</name>
</gene>
<dbReference type="InterPro" id="IPR029063">
    <property type="entry name" value="SAM-dependent_MTases_sf"/>
</dbReference>
<dbReference type="GO" id="GO:0032259">
    <property type="term" value="P:methylation"/>
    <property type="evidence" value="ECO:0007669"/>
    <property type="project" value="UniProtKB-KW"/>
</dbReference>
<dbReference type="AlphaFoldDB" id="A0A0D5NI53"/>
<keyword evidence="2" id="KW-1185">Reference proteome</keyword>
<name>A0A0D5NI53_9BACL</name>
<dbReference type="EMBL" id="CP011058">
    <property type="protein sequence ID" value="AJY74603.1"/>
    <property type="molecule type" value="Genomic_DNA"/>
</dbReference>
<dbReference type="Pfam" id="PF13489">
    <property type="entry name" value="Methyltransf_23"/>
    <property type="match status" value="1"/>
</dbReference>
<reference evidence="2" key="2">
    <citation type="submission" date="2015-03" db="EMBL/GenBank/DDBJ databases">
        <title>Genome sequence of Paenibacillus beijingensis strain DSM 24997T.</title>
        <authorList>
            <person name="Kwak Y."/>
            <person name="Shin J.-H."/>
        </authorList>
    </citation>
    <scope>NUCLEOTIDE SEQUENCE [LARGE SCALE GENOMIC DNA]</scope>
    <source>
        <strain evidence="2">DSM 24997</strain>
    </source>
</reference>
<dbReference type="RefSeq" id="WP_045670036.1">
    <property type="nucleotide sequence ID" value="NZ_CP011058.1"/>
</dbReference>
<evidence type="ECO:0000313" key="1">
    <source>
        <dbReference type="EMBL" id="AJY74603.1"/>
    </source>
</evidence>
<evidence type="ECO:0000313" key="2">
    <source>
        <dbReference type="Proteomes" id="UP000032633"/>
    </source>
</evidence>
<reference evidence="1 2" key="1">
    <citation type="journal article" date="2015" name="J. Biotechnol.">
        <title>Complete genome sequence of Paenibacillus beijingensis 7188(T) (=DSM 24997(T)), a novel rhizobacterium from jujube garden soil.</title>
        <authorList>
            <person name="Kwak Y."/>
            <person name="Shin J.H."/>
        </authorList>
    </citation>
    <scope>NUCLEOTIDE SEQUENCE [LARGE SCALE GENOMIC DNA]</scope>
    <source>
        <strain evidence="1 2">DSM 24997</strain>
    </source>
</reference>
<dbReference type="Gene3D" id="3.40.50.150">
    <property type="entry name" value="Vaccinia Virus protein VP39"/>
    <property type="match status" value="1"/>
</dbReference>
<dbReference type="KEGG" id="pbj:VN24_08470"/>
<dbReference type="STRING" id="1126833.VN24_08470"/>
<dbReference type="HOGENOM" id="CLU_1060515_0_0_9"/>
<dbReference type="OrthoDB" id="525353at2"/>
<sequence length="312" mass="35528">MTDIIGNVKMNLQFYTGEDSYNDGDIEDEILQLVKTTANNPLEIAKVLAQDSRWPVLYHLSSQRLNLLDWYSFDPNGRVLEIGAGCGALTGLLCEKTQQVIAVELSKRRAEIIGNRHRNQKNLEVVVGNLNDIQLQQQFDYVTLIGVLEYAGKFTTSSSPFHQFLLKIKEFIEDDGTLIIAIENKYGLKYWAGAREDHTGRIFDSLENYRSHEQDLGVATFSNHELRNLLTETGFKDIEFYYPMPDYKMPVAIYTDDFSPSPGSFAPNTDSYDQDRFLLFNEERTAKGITETGQFGFFANSFLVFCKKGEAE</sequence>